<dbReference type="InterPro" id="IPR052355">
    <property type="entry name" value="CENP-V-like"/>
</dbReference>
<comment type="similarity">
    <text evidence="1">Belongs to the Gfa family.</text>
</comment>
<keyword evidence="3" id="KW-0862">Zinc</keyword>
<dbReference type="Proteomes" id="UP000531251">
    <property type="component" value="Unassembled WGS sequence"/>
</dbReference>
<proteinExistence type="inferred from homology"/>
<gene>
    <name evidence="5" type="ORF">GGR89_003039</name>
</gene>
<dbReference type="PANTHER" id="PTHR28620:SF1">
    <property type="entry name" value="CENP-V_GFA DOMAIN-CONTAINING PROTEIN"/>
    <property type="match status" value="1"/>
</dbReference>
<dbReference type="InterPro" id="IPR011057">
    <property type="entry name" value="Mss4-like_sf"/>
</dbReference>
<organism evidence="5 6">
    <name type="scientific">Sphingomonas trueperi</name>
    <dbReference type="NCBI Taxonomy" id="53317"/>
    <lineage>
        <taxon>Bacteria</taxon>
        <taxon>Pseudomonadati</taxon>
        <taxon>Pseudomonadota</taxon>
        <taxon>Alphaproteobacteria</taxon>
        <taxon>Sphingomonadales</taxon>
        <taxon>Sphingomonadaceae</taxon>
        <taxon>Sphingomonas</taxon>
    </lineage>
</organism>
<name>A0A7X6BEE7_9SPHN</name>
<dbReference type="GO" id="GO:0046872">
    <property type="term" value="F:metal ion binding"/>
    <property type="evidence" value="ECO:0007669"/>
    <property type="project" value="UniProtKB-KW"/>
</dbReference>
<evidence type="ECO:0000256" key="3">
    <source>
        <dbReference type="ARBA" id="ARBA00022833"/>
    </source>
</evidence>
<reference evidence="5 6" key="1">
    <citation type="submission" date="2020-03" db="EMBL/GenBank/DDBJ databases">
        <title>Genomic Encyclopedia of Type Strains, Phase IV (KMG-IV): sequencing the most valuable type-strain genomes for metagenomic binning, comparative biology and taxonomic classification.</title>
        <authorList>
            <person name="Goeker M."/>
        </authorList>
    </citation>
    <scope>NUCLEOTIDE SEQUENCE [LARGE SCALE GENOMIC DNA]</scope>
    <source>
        <strain evidence="5 6">DSM 7225</strain>
    </source>
</reference>
<evidence type="ECO:0000256" key="1">
    <source>
        <dbReference type="ARBA" id="ARBA00005495"/>
    </source>
</evidence>
<dbReference type="PROSITE" id="PS51891">
    <property type="entry name" value="CENP_V_GFA"/>
    <property type="match status" value="1"/>
</dbReference>
<protein>
    <recommendedName>
        <fullName evidence="4">CENP-V/GFA domain-containing protein</fullName>
    </recommendedName>
</protein>
<keyword evidence="6" id="KW-1185">Reference proteome</keyword>
<accession>A0A7X6BEE7</accession>
<dbReference type="Gene3D" id="2.170.150.70">
    <property type="match status" value="1"/>
</dbReference>
<dbReference type="PANTHER" id="PTHR28620">
    <property type="entry name" value="CENTROMERE PROTEIN V"/>
    <property type="match status" value="1"/>
</dbReference>
<feature type="domain" description="CENP-V/GFA" evidence="4">
    <location>
        <begin position="3"/>
        <end position="116"/>
    </location>
</feature>
<dbReference type="SUPFAM" id="SSF51316">
    <property type="entry name" value="Mss4-like"/>
    <property type="match status" value="1"/>
</dbReference>
<evidence type="ECO:0000259" key="4">
    <source>
        <dbReference type="PROSITE" id="PS51891"/>
    </source>
</evidence>
<evidence type="ECO:0000313" key="6">
    <source>
        <dbReference type="Proteomes" id="UP000531251"/>
    </source>
</evidence>
<dbReference type="AlphaFoldDB" id="A0A7X6BEE7"/>
<dbReference type="RefSeq" id="WP_125976322.1">
    <property type="nucleotide sequence ID" value="NZ_JAATJB010000010.1"/>
</dbReference>
<dbReference type="GO" id="GO:0016846">
    <property type="term" value="F:carbon-sulfur lyase activity"/>
    <property type="evidence" value="ECO:0007669"/>
    <property type="project" value="InterPro"/>
</dbReference>
<evidence type="ECO:0000313" key="5">
    <source>
        <dbReference type="EMBL" id="NJB98702.1"/>
    </source>
</evidence>
<dbReference type="InterPro" id="IPR006913">
    <property type="entry name" value="CENP-V/GFA"/>
</dbReference>
<dbReference type="Pfam" id="PF04828">
    <property type="entry name" value="GFA"/>
    <property type="match status" value="1"/>
</dbReference>
<keyword evidence="2" id="KW-0479">Metal-binding</keyword>
<dbReference type="EMBL" id="JAATJB010000010">
    <property type="protein sequence ID" value="NJB98702.1"/>
    <property type="molecule type" value="Genomic_DNA"/>
</dbReference>
<evidence type="ECO:0000256" key="2">
    <source>
        <dbReference type="ARBA" id="ARBA00022723"/>
    </source>
</evidence>
<sequence>MAFGGSCHCGAVVFEIAAEAPKEAMSCNCSHCRRKGFLLSFVPGDALSIVQGEAALTDYRFNQHNIAHRFCSVCGCQPFGMGKGPGGAAMAAINLRCVPTIDPDDLAIQKVDGASF</sequence>
<comment type="caution">
    <text evidence="5">The sequence shown here is derived from an EMBL/GenBank/DDBJ whole genome shotgun (WGS) entry which is preliminary data.</text>
</comment>